<organism evidence="1 2">
    <name type="scientific">Anas platyrhynchos platyrhynchos</name>
    <name type="common">Northern mallard</name>
    <dbReference type="NCBI Taxonomy" id="8840"/>
    <lineage>
        <taxon>Eukaryota</taxon>
        <taxon>Metazoa</taxon>
        <taxon>Chordata</taxon>
        <taxon>Craniata</taxon>
        <taxon>Vertebrata</taxon>
        <taxon>Euteleostomi</taxon>
        <taxon>Archelosauria</taxon>
        <taxon>Archosauria</taxon>
        <taxon>Dinosauria</taxon>
        <taxon>Saurischia</taxon>
        <taxon>Theropoda</taxon>
        <taxon>Coelurosauria</taxon>
        <taxon>Aves</taxon>
        <taxon>Neognathae</taxon>
        <taxon>Galloanserae</taxon>
        <taxon>Anseriformes</taxon>
        <taxon>Anatidae</taxon>
        <taxon>Anatinae</taxon>
        <taxon>Anas</taxon>
    </lineage>
</organism>
<sequence>VCIQLGLFCAVLSRNSSSCPFPCRENILLSDRTSAQPTVHFQQLFLQCWACPTCHQSLQQSQDAMVVVGLEGRNHENSKTNVYALVPERKTKFSSESLENVIRQTPHSVGVFCISSSVCKHDDNTQLSCSSRKKIIQPPLKEGLALFSFLNTSLPAHQD</sequence>
<proteinExistence type="predicted"/>
<accession>A0A493SUN3</accession>
<dbReference type="Proteomes" id="UP000016666">
    <property type="component" value="Chromosome 23"/>
</dbReference>
<reference evidence="1" key="2">
    <citation type="submission" date="2025-08" db="UniProtKB">
        <authorList>
            <consortium name="Ensembl"/>
        </authorList>
    </citation>
    <scope>IDENTIFICATION</scope>
</reference>
<keyword evidence="2" id="KW-1185">Reference proteome</keyword>
<evidence type="ECO:0000313" key="1">
    <source>
        <dbReference type="Ensembl" id="ENSAPLP00000017195.1"/>
    </source>
</evidence>
<protein>
    <submittedName>
        <fullName evidence="1">Uncharacterized protein</fullName>
    </submittedName>
</protein>
<reference evidence="1 2" key="1">
    <citation type="submission" date="2017-10" db="EMBL/GenBank/DDBJ databases">
        <title>A new Pekin duck reference genome.</title>
        <authorList>
            <person name="Hou Z.-C."/>
            <person name="Zhou Z.-K."/>
            <person name="Zhu F."/>
            <person name="Hou S.-S."/>
        </authorList>
    </citation>
    <scope>NUCLEOTIDE SEQUENCE [LARGE SCALE GENOMIC DNA]</scope>
</reference>
<dbReference type="Ensembl" id="ENSAPLT00000042219.1">
    <property type="protein sequence ID" value="ENSAPLP00000017195.1"/>
    <property type="gene ID" value="ENSAPLG00000020314.1"/>
</dbReference>
<evidence type="ECO:0000313" key="2">
    <source>
        <dbReference type="Proteomes" id="UP000016666"/>
    </source>
</evidence>
<dbReference type="AlphaFoldDB" id="A0A493SUN3"/>
<name>A0A493SUN3_ANAPP</name>
<reference evidence="1" key="3">
    <citation type="submission" date="2025-09" db="UniProtKB">
        <authorList>
            <consortium name="Ensembl"/>
        </authorList>
    </citation>
    <scope>IDENTIFICATION</scope>
</reference>